<keyword evidence="6" id="KW-1185">Reference proteome</keyword>
<accession>A0A8J3QQN0</accession>
<dbReference type="SUPFAM" id="SSF51735">
    <property type="entry name" value="NAD(P)-binding Rossmann-fold domains"/>
    <property type="match status" value="1"/>
</dbReference>
<feature type="domain" description="6-phosphogluconate dehydrogenase NADP-binding" evidence="3">
    <location>
        <begin position="14"/>
        <end position="167"/>
    </location>
</feature>
<protein>
    <submittedName>
        <fullName evidence="5">6-phosphogluconate dehydrogenase</fullName>
    </submittedName>
</protein>
<dbReference type="AlphaFoldDB" id="A0A8J3QQN0"/>
<dbReference type="Pfam" id="PF03446">
    <property type="entry name" value="NAD_binding_2"/>
    <property type="match status" value="1"/>
</dbReference>
<evidence type="ECO:0000313" key="6">
    <source>
        <dbReference type="Proteomes" id="UP000642748"/>
    </source>
</evidence>
<evidence type="ECO:0000256" key="2">
    <source>
        <dbReference type="ARBA" id="ARBA00023002"/>
    </source>
</evidence>
<evidence type="ECO:0000259" key="4">
    <source>
        <dbReference type="Pfam" id="PF21761"/>
    </source>
</evidence>
<name>A0A8J3QQN0_9ACTN</name>
<dbReference type="PIRSF" id="PIRSF000103">
    <property type="entry name" value="HIBADH"/>
    <property type="match status" value="1"/>
</dbReference>
<dbReference type="PANTHER" id="PTHR43580:SF2">
    <property type="entry name" value="CYTOKINE-LIKE NUCLEAR FACTOR N-PAC"/>
    <property type="match status" value="1"/>
</dbReference>
<dbReference type="RefSeq" id="WP_239133661.1">
    <property type="nucleotide sequence ID" value="NZ_BONZ01000031.1"/>
</dbReference>
<dbReference type="GO" id="GO:0050661">
    <property type="term" value="F:NADP binding"/>
    <property type="evidence" value="ECO:0007669"/>
    <property type="project" value="InterPro"/>
</dbReference>
<gene>
    <name evidence="5" type="ORF">Raf01_33060</name>
</gene>
<dbReference type="InterPro" id="IPR051265">
    <property type="entry name" value="HIBADH-related_NP60_sf"/>
</dbReference>
<evidence type="ECO:0000313" key="5">
    <source>
        <dbReference type="EMBL" id="GIH15134.1"/>
    </source>
</evidence>
<keyword evidence="2" id="KW-0560">Oxidoreductase</keyword>
<reference evidence="5" key="1">
    <citation type="submission" date="2021-01" db="EMBL/GenBank/DDBJ databases">
        <title>Whole genome shotgun sequence of Rugosimonospora africana NBRC 104875.</title>
        <authorList>
            <person name="Komaki H."/>
            <person name="Tamura T."/>
        </authorList>
    </citation>
    <scope>NUCLEOTIDE SEQUENCE</scope>
    <source>
        <strain evidence="5">NBRC 104875</strain>
    </source>
</reference>
<dbReference type="Pfam" id="PF21761">
    <property type="entry name" value="RedAm-like_C"/>
    <property type="match status" value="1"/>
</dbReference>
<dbReference type="InterPro" id="IPR048666">
    <property type="entry name" value="RedAm-like_C"/>
</dbReference>
<dbReference type="Gene3D" id="3.40.50.720">
    <property type="entry name" value="NAD(P)-binding Rossmann-like Domain"/>
    <property type="match status" value="1"/>
</dbReference>
<organism evidence="5 6">
    <name type="scientific">Rugosimonospora africana</name>
    <dbReference type="NCBI Taxonomy" id="556532"/>
    <lineage>
        <taxon>Bacteria</taxon>
        <taxon>Bacillati</taxon>
        <taxon>Actinomycetota</taxon>
        <taxon>Actinomycetes</taxon>
        <taxon>Micromonosporales</taxon>
        <taxon>Micromonosporaceae</taxon>
        <taxon>Rugosimonospora</taxon>
    </lineage>
</organism>
<dbReference type="GO" id="GO:0016491">
    <property type="term" value="F:oxidoreductase activity"/>
    <property type="evidence" value="ECO:0007669"/>
    <property type="project" value="UniProtKB-KW"/>
</dbReference>
<proteinExistence type="inferred from homology"/>
<dbReference type="PANTHER" id="PTHR43580">
    <property type="entry name" value="OXIDOREDUCTASE GLYR1-RELATED"/>
    <property type="match status" value="1"/>
</dbReference>
<feature type="domain" description="NADPH-dependent reductive aminase-like C-terminal" evidence="4">
    <location>
        <begin position="169"/>
        <end position="294"/>
    </location>
</feature>
<dbReference type="InterPro" id="IPR006115">
    <property type="entry name" value="6PGDH_NADP-bd"/>
</dbReference>
<dbReference type="InterPro" id="IPR015815">
    <property type="entry name" value="HIBADH-related"/>
</dbReference>
<evidence type="ECO:0000259" key="3">
    <source>
        <dbReference type="Pfam" id="PF03446"/>
    </source>
</evidence>
<evidence type="ECO:0000256" key="1">
    <source>
        <dbReference type="ARBA" id="ARBA00009080"/>
    </source>
</evidence>
<comment type="similarity">
    <text evidence="1">Belongs to the HIBADH-related family.</text>
</comment>
<comment type="caution">
    <text evidence="5">The sequence shown here is derived from an EMBL/GenBank/DDBJ whole genome shotgun (WGS) entry which is preliminary data.</text>
</comment>
<dbReference type="Gene3D" id="1.10.1040.10">
    <property type="entry name" value="N-(1-d-carboxylethyl)-l-norvaline Dehydrogenase, domain 2"/>
    <property type="match status" value="1"/>
</dbReference>
<dbReference type="EMBL" id="BONZ01000031">
    <property type="protein sequence ID" value="GIH15134.1"/>
    <property type="molecule type" value="Genomic_DNA"/>
</dbReference>
<dbReference type="InterPro" id="IPR013328">
    <property type="entry name" value="6PGD_dom2"/>
</dbReference>
<dbReference type="Proteomes" id="UP000642748">
    <property type="component" value="Unassembled WGS sequence"/>
</dbReference>
<dbReference type="InterPro" id="IPR036291">
    <property type="entry name" value="NAD(P)-bd_dom_sf"/>
</dbReference>
<sequence length="301" mass="30498">MTDNNLENELRPAIAILGLGPMGQALAAAAIAGGHPTVVWNRTPDKARALVAQGAVLAPTAVDAVRAASITVACMIDYDAVRASVADVTDWPTCTLVNLSSGHAGEARAMAGWAAQRGIGYLDGAILTPATTIGTRAATILYSGPRSLFDRGRTLLETFGGTSIYLGDDVGTGAAYEMALLDLFTMAVGGLAHAFALAVAEGIELAAFARFAKGIGGLLPDMADRFADQLAAGRFPADVSSIASANSAVAHVSAAAAARGIDTAPLEAVQRIIGRAAAAGHGGDSYARLAQFLAKADHADA</sequence>